<keyword evidence="1" id="KW-0479">Metal-binding</keyword>
<evidence type="ECO:0000256" key="4">
    <source>
        <dbReference type="ARBA" id="ARBA00023163"/>
    </source>
</evidence>
<proteinExistence type="predicted"/>
<evidence type="ECO:0000256" key="1">
    <source>
        <dbReference type="ARBA" id="ARBA00022723"/>
    </source>
</evidence>
<dbReference type="STRING" id="78410.A0A0P7BPF8"/>
<name>A0A0P7BPF8_9HYPO</name>
<dbReference type="SUPFAM" id="SSF57701">
    <property type="entry name" value="Zn2/Cys6 DNA-binding domain"/>
    <property type="match status" value="1"/>
</dbReference>
<comment type="caution">
    <text evidence="7">The sequence shown here is derived from an EMBL/GenBank/DDBJ whole genome shotgun (WGS) entry which is preliminary data.</text>
</comment>
<dbReference type="InterPro" id="IPR036864">
    <property type="entry name" value="Zn2-C6_fun-type_DNA-bd_sf"/>
</dbReference>
<dbReference type="AlphaFoldDB" id="A0A0P7BPF8"/>
<dbReference type="CDD" id="cd00067">
    <property type="entry name" value="GAL4"/>
    <property type="match status" value="1"/>
</dbReference>
<protein>
    <recommendedName>
        <fullName evidence="6">Zn(2)-C6 fungal-type domain-containing protein</fullName>
    </recommendedName>
</protein>
<dbReference type="OrthoDB" id="5423818at2759"/>
<dbReference type="PANTHER" id="PTHR47660:SF3">
    <property type="entry name" value="FINGER DOMAIN PROTEIN, PUTATIVE (AFU_ORTHOLOGUE AFUA_4G03310)-RELATED"/>
    <property type="match status" value="1"/>
</dbReference>
<evidence type="ECO:0000256" key="2">
    <source>
        <dbReference type="ARBA" id="ARBA00022833"/>
    </source>
</evidence>
<dbReference type="Proteomes" id="UP000050424">
    <property type="component" value="Unassembled WGS sequence"/>
</dbReference>
<dbReference type="Pfam" id="PF00172">
    <property type="entry name" value="Zn_clus"/>
    <property type="match status" value="1"/>
</dbReference>
<dbReference type="GO" id="GO:0000981">
    <property type="term" value="F:DNA-binding transcription factor activity, RNA polymerase II-specific"/>
    <property type="evidence" value="ECO:0007669"/>
    <property type="project" value="InterPro"/>
</dbReference>
<evidence type="ECO:0000313" key="7">
    <source>
        <dbReference type="EMBL" id="KPM45832.1"/>
    </source>
</evidence>
<dbReference type="PANTHER" id="PTHR47660">
    <property type="entry name" value="TRANSCRIPTION FACTOR WITH C2H2 AND ZN(2)-CYS(6) DNA BINDING DOMAIN (EUROFUNG)-RELATED-RELATED"/>
    <property type="match status" value="1"/>
</dbReference>
<gene>
    <name evidence="7" type="ORF">AK830_g686</name>
</gene>
<dbReference type="EMBL" id="LKCW01000004">
    <property type="protein sequence ID" value="KPM45832.1"/>
    <property type="molecule type" value="Genomic_DNA"/>
</dbReference>
<dbReference type="InterPro" id="IPR001138">
    <property type="entry name" value="Zn2Cys6_DnaBD"/>
</dbReference>
<keyword evidence="3" id="KW-0805">Transcription regulation</keyword>
<keyword evidence="8" id="KW-1185">Reference proteome</keyword>
<keyword evidence="2" id="KW-0862">Zinc</keyword>
<keyword evidence="5" id="KW-0539">Nucleus</keyword>
<evidence type="ECO:0000259" key="6">
    <source>
        <dbReference type="Pfam" id="PF00172"/>
    </source>
</evidence>
<evidence type="ECO:0000313" key="8">
    <source>
        <dbReference type="Proteomes" id="UP000050424"/>
    </source>
</evidence>
<reference evidence="7 8" key="1">
    <citation type="submission" date="2015-09" db="EMBL/GenBank/DDBJ databases">
        <title>Draft genome of a European isolate of the apple canker pathogen Neonectria ditissima.</title>
        <authorList>
            <person name="Gomez-Cortecero A."/>
            <person name="Harrison R.J."/>
            <person name="Armitage A.D."/>
        </authorList>
    </citation>
    <scope>NUCLEOTIDE SEQUENCE [LARGE SCALE GENOMIC DNA]</scope>
    <source>
        <strain evidence="7 8">R09/05</strain>
    </source>
</reference>
<evidence type="ECO:0000256" key="5">
    <source>
        <dbReference type="ARBA" id="ARBA00023242"/>
    </source>
</evidence>
<feature type="domain" description="Zn(2)-C6 fungal-type" evidence="6">
    <location>
        <begin position="53"/>
        <end position="86"/>
    </location>
</feature>
<sequence>MPSFDSPESSHEASPAPLRFCVLCHKPFVNETSFNRHSLYCRRAHNRPRSRVRSCRACSTAKAKCSFQARCLRCVNKGLECVYNTSAATSTATTSAVVNQATDEHASVSSAGIDFTLDDLFSSSSAADAEVDMTWDIMPDEPFVLSDSSGSYLTDGFSENSRSVDLSLAAIPWPSSTQNTNLSAPSRSDAEFLARLPIPEPISHVTTNMITEMLLAFPQMMLRRETFPPFIHGHWYCPPNAAELSLPEPLANCMAIAQVFASQNPENKQFLWRTIKAEQHSFIEKVVFPSLYNFSRSRRSEAIVLMNIYDQYLEQKDSCQFSKNELLAAVQAQIMYIIMGVHDNSKYEPGLNLELLVTYQVLCENFRKLCNGPFCQDERLYPSSSWEGWILAESRRRTVLAWVLIAQTVRIKTGLSCDIINEFRAPPLPSPKSLWEARTRSTWLSEYEMYKSMPRNGLEVFGDLIDACKQSEVGSNRLKLNVWNAQSDSLGILLSLSSTSIEKRMSPDL</sequence>
<organism evidence="7 8">
    <name type="scientific">Neonectria ditissima</name>
    <dbReference type="NCBI Taxonomy" id="78410"/>
    <lineage>
        <taxon>Eukaryota</taxon>
        <taxon>Fungi</taxon>
        <taxon>Dikarya</taxon>
        <taxon>Ascomycota</taxon>
        <taxon>Pezizomycotina</taxon>
        <taxon>Sordariomycetes</taxon>
        <taxon>Hypocreomycetidae</taxon>
        <taxon>Hypocreales</taxon>
        <taxon>Nectriaceae</taxon>
        <taxon>Neonectria</taxon>
    </lineage>
</organism>
<accession>A0A0P7BPF8</accession>
<dbReference type="Gene3D" id="4.10.240.10">
    <property type="entry name" value="Zn(2)-C6 fungal-type DNA-binding domain"/>
    <property type="match status" value="1"/>
</dbReference>
<keyword evidence="4" id="KW-0804">Transcription</keyword>
<dbReference type="GO" id="GO:0008270">
    <property type="term" value="F:zinc ion binding"/>
    <property type="evidence" value="ECO:0007669"/>
    <property type="project" value="InterPro"/>
</dbReference>
<evidence type="ECO:0000256" key="3">
    <source>
        <dbReference type="ARBA" id="ARBA00023015"/>
    </source>
</evidence>